<evidence type="ECO:0000313" key="2">
    <source>
        <dbReference type="Proteomes" id="UP001326715"/>
    </source>
</evidence>
<dbReference type="SUPFAM" id="SSF56645">
    <property type="entry name" value="Acyl-CoA dehydrogenase NM domain-like"/>
    <property type="match status" value="1"/>
</dbReference>
<dbReference type="RefSeq" id="WP_177318665.1">
    <property type="nucleotide sequence ID" value="NZ_CBHWAX010000014.1"/>
</dbReference>
<sequence>MEQWKIIGGFGLTEPEIGSGAAIGLTTTAKKVGDKWLFKRRNKRDQLTDRRQGHHRL</sequence>
<keyword evidence="2" id="KW-1185">Reference proteome</keyword>
<reference evidence="1 2" key="1">
    <citation type="submission" date="2023-11" db="EMBL/GenBank/DDBJ databases">
        <title>MicrobeMod: A computational toolkit for identifying prokaryotic methylation and restriction-modification with nanopore sequencing.</title>
        <authorList>
            <person name="Crits-Christoph A."/>
            <person name="Kang S.C."/>
            <person name="Lee H."/>
            <person name="Ostrov N."/>
        </authorList>
    </citation>
    <scope>NUCLEOTIDE SEQUENCE [LARGE SCALE GENOMIC DNA]</scope>
    <source>
        <strain evidence="1 2">ATCC 23090</strain>
    </source>
</reference>
<organism evidence="1 2">
    <name type="scientific">Chitinophaga sancti</name>
    <dbReference type="NCBI Taxonomy" id="1004"/>
    <lineage>
        <taxon>Bacteria</taxon>
        <taxon>Pseudomonadati</taxon>
        <taxon>Bacteroidota</taxon>
        <taxon>Chitinophagia</taxon>
        <taxon>Chitinophagales</taxon>
        <taxon>Chitinophagaceae</taxon>
        <taxon>Chitinophaga</taxon>
    </lineage>
</organism>
<proteinExistence type="predicted"/>
<dbReference type="Proteomes" id="UP001326715">
    <property type="component" value="Chromosome"/>
</dbReference>
<dbReference type="EMBL" id="CP140154">
    <property type="protein sequence ID" value="WQG90296.1"/>
    <property type="molecule type" value="Genomic_DNA"/>
</dbReference>
<gene>
    <name evidence="1" type="ORF">SR876_02220</name>
</gene>
<name>A0ABZ0XIM5_9BACT</name>
<accession>A0ABZ0XIM5</accession>
<dbReference type="InterPro" id="IPR009100">
    <property type="entry name" value="AcylCoA_DH/oxidase_NM_dom_sf"/>
</dbReference>
<protein>
    <submittedName>
        <fullName evidence="1">Uncharacterized protein</fullName>
    </submittedName>
</protein>
<evidence type="ECO:0000313" key="1">
    <source>
        <dbReference type="EMBL" id="WQG90296.1"/>
    </source>
</evidence>